<evidence type="ECO:0000313" key="1">
    <source>
        <dbReference type="EMBL" id="CAB1421931.1"/>
    </source>
</evidence>
<evidence type="ECO:0000313" key="2">
    <source>
        <dbReference type="Proteomes" id="UP001153269"/>
    </source>
</evidence>
<accession>A0A9N7U0S6</accession>
<organism evidence="1 2">
    <name type="scientific">Pleuronectes platessa</name>
    <name type="common">European plaice</name>
    <dbReference type="NCBI Taxonomy" id="8262"/>
    <lineage>
        <taxon>Eukaryota</taxon>
        <taxon>Metazoa</taxon>
        <taxon>Chordata</taxon>
        <taxon>Craniata</taxon>
        <taxon>Vertebrata</taxon>
        <taxon>Euteleostomi</taxon>
        <taxon>Actinopterygii</taxon>
        <taxon>Neopterygii</taxon>
        <taxon>Teleostei</taxon>
        <taxon>Neoteleostei</taxon>
        <taxon>Acanthomorphata</taxon>
        <taxon>Carangaria</taxon>
        <taxon>Pleuronectiformes</taxon>
        <taxon>Pleuronectoidei</taxon>
        <taxon>Pleuronectidae</taxon>
        <taxon>Pleuronectes</taxon>
    </lineage>
</organism>
<proteinExistence type="predicted"/>
<keyword evidence="2" id="KW-1185">Reference proteome</keyword>
<protein>
    <submittedName>
        <fullName evidence="1">Uncharacterized protein</fullName>
    </submittedName>
</protein>
<comment type="caution">
    <text evidence="1">The sequence shown here is derived from an EMBL/GenBank/DDBJ whole genome shotgun (WGS) entry which is preliminary data.</text>
</comment>
<name>A0A9N7U0S6_PLEPL</name>
<sequence length="125" mass="14003">MDGAGILISQTAKTIQYHRVQHDAPCTYVNNHCSGCNLNHNTTRPVLSNDVIEHWKAPAPHLQTGVLCACGSAEYLDGPPIQLKGHHVFEYARSHQRGGRSSCPLRQRRNTIARMPHPDLVLERY</sequence>
<dbReference type="Proteomes" id="UP001153269">
    <property type="component" value="Unassembled WGS sequence"/>
</dbReference>
<gene>
    <name evidence="1" type="ORF">PLEPLA_LOCUS9820</name>
</gene>
<dbReference type="AlphaFoldDB" id="A0A9N7U0S6"/>
<reference evidence="1" key="1">
    <citation type="submission" date="2020-03" db="EMBL/GenBank/DDBJ databases">
        <authorList>
            <person name="Weist P."/>
        </authorList>
    </citation>
    <scope>NUCLEOTIDE SEQUENCE</scope>
</reference>
<dbReference type="EMBL" id="CADEAL010000556">
    <property type="protein sequence ID" value="CAB1421931.1"/>
    <property type="molecule type" value="Genomic_DNA"/>
</dbReference>